<dbReference type="CDD" id="cd14668">
    <property type="entry name" value="mlta_B"/>
    <property type="match status" value="1"/>
</dbReference>
<keyword evidence="3" id="KW-0456">Lyase</keyword>
<dbReference type="GO" id="GO:0009253">
    <property type="term" value="P:peptidoglycan catabolic process"/>
    <property type="evidence" value="ECO:0007669"/>
    <property type="project" value="TreeGrafter"/>
</dbReference>
<dbReference type="PANTHER" id="PTHR30124:SF0">
    <property type="entry name" value="MEMBRANE-BOUND LYTIC MUREIN TRANSGLYCOSYLASE A"/>
    <property type="match status" value="1"/>
</dbReference>
<dbReference type="PANTHER" id="PTHR30124">
    <property type="entry name" value="MEMBRANE-BOUND LYTIC MUREIN TRANSGLYCOSYLASE A"/>
    <property type="match status" value="1"/>
</dbReference>
<evidence type="ECO:0000256" key="2">
    <source>
        <dbReference type="ARBA" id="ARBA00012587"/>
    </source>
</evidence>
<evidence type="ECO:0000256" key="5">
    <source>
        <dbReference type="ARBA" id="ARBA00030918"/>
    </source>
</evidence>
<dbReference type="EC" id="4.2.2.n1" evidence="2"/>
<dbReference type="AlphaFoldDB" id="A0A7X3LTE4"/>
<sequence length="384" mass="41399">MPLFAVWLAAAAPAQGAADVRGPELIFVEFRDLGGWAEEDHAAALAAFARHCENPARKPAKSGALGVDAEALLKVCRKARSVEPARARAFFEENFRALRIGAAGFVTGYFEPELEGSRIKTGNFSIPLLSRPDDLVKVTDENRPEGFDPAFAFARRLGDGRLVEHPDRGEIMDGALDGRGLELVWLSDPVDAFYIHVQGSARIRLTDGSVMRVGYAAKTGHPYFPIGRVMIERGLAAPGTVTMDVLRGWLAKNPGEVDGVLRRNRSYIFFSEVEVGDPDAGPVGAADIPLIAGRSLAVDKTLHTFGTPVFVEANLPTGEDEAAEPFRRLMIAEDTGSAIVGPARGDIFMGSGEKAGDIAGRIQHDARFTLLVPQGVTLDREVER</sequence>
<accession>A0A7X3LTE4</accession>
<dbReference type="InterPro" id="IPR010611">
    <property type="entry name" value="3D_dom"/>
</dbReference>
<dbReference type="GO" id="GO:0009254">
    <property type="term" value="P:peptidoglycan turnover"/>
    <property type="evidence" value="ECO:0007669"/>
    <property type="project" value="InterPro"/>
</dbReference>
<dbReference type="RefSeq" id="WP_160775013.1">
    <property type="nucleotide sequence ID" value="NZ_WUMV01000003.1"/>
</dbReference>
<evidence type="ECO:0000259" key="6">
    <source>
        <dbReference type="SMART" id="SM00925"/>
    </source>
</evidence>
<comment type="catalytic activity">
    <reaction evidence="1">
        <text>Exolytic cleavage of the (1-&gt;4)-beta-glycosidic linkage between N-acetylmuramic acid (MurNAc) and N-acetylglucosamine (GlcNAc) residues in peptidoglycan, from either the reducing or the non-reducing ends of the peptidoglycan chains, with concomitant formation of a 1,6-anhydrobond in the MurNAc residue.</text>
        <dbReference type="EC" id="4.2.2.n1"/>
    </reaction>
</comment>
<evidence type="ECO:0000313" key="7">
    <source>
        <dbReference type="EMBL" id="MXN64762.1"/>
    </source>
</evidence>
<dbReference type="PIRSF" id="PIRSF019422">
    <property type="entry name" value="MltA"/>
    <property type="match status" value="1"/>
</dbReference>
<dbReference type="GO" id="GO:0004553">
    <property type="term" value="F:hydrolase activity, hydrolyzing O-glycosyl compounds"/>
    <property type="evidence" value="ECO:0007669"/>
    <property type="project" value="InterPro"/>
</dbReference>
<evidence type="ECO:0000256" key="1">
    <source>
        <dbReference type="ARBA" id="ARBA00001420"/>
    </source>
</evidence>
<comment type="caution">
    <text evidence="7">The sequence shown here is derived from an EMBL/GenBank/DDBJ whole genome shotgun (WGS) entry which is preliminary data.</text>
</comment>
<dbReference type="EMBL" id="WUMV01000003">
    <property type="protein sequence ID" value="MXN64762.1"/>
    <property type="molecule type" value="Genomic_DNA"/>
</dbReference>
<name>A0A7X3LTE4_9HYPH</name>
<dbReference type="InterPro" id="IPR005300">
    <property type="entry name" value="MltA_B"/>
</dbReference>
<gene>
    <name evidence="7" type="ORF">GR183_07575</name>
</gene>
<dbReference type="GO" id="GO:0008933">
    <property type="term" value="F:peptidoglycan lytic transglycosylase activity"/>
    <property type="evidence" value="ECO:0007669"/>
    <property type="project" value="TreeGrafter"/>
</dbReference>
<feature type="domain" description="Lytic transglycosylase MltA" evidence="6">
    <location>
        <begin position="113"/>
        <end position="271"/>
    </location>
</feature>
<dbReference type="CDD" id="cd14485">
    <property type="entry name" value="mltA_like_LT_A"/>
    <property type="match status" value="1"/>
</dbReference>
<dbReference type="InterPro" id="IPR026044">
    <property type="entry name" value="MltA"/>
</dbReference>
<dbReference type="Gene3D" id="2.40.40.10">
    <property type="entry name" value="RlpA-like domain"/>
    <property type="match status" value="1"/>
</dbReference>
<dbReference type="SUPFAM" id="SSF50685">
    <property type="entry name" value="Barwin-like endoglucanases"/>
    <property type="match status" value="1"/>
</dbReference>
<dbReference type="GO" id="GO:0071555">
    <property type="term" value="P:cell wall organization"/>
    <property type="evidence" value="ECO:0007669"/>
    <property type="project" value="UniProtKB-KW"/>
</dbReference>
<dbReference type="Pfam" id="PF03562">
    <property type="entry name" value="MltA"/>
    <property type="match status" value="1"/>
</dbReference>
<dbReference type="InterPro" id="IPR036908">
    <property type="entry name" value="RlpA-like_sf"/>
</dbReference>
<dbReference type="Pfam" id="PF06725">
    <property type="entry name" value="3D"/>
    <property type="match status" value="1"/>
</dbReference>
<reference evidence="7 8" key="1">
    <citation type="submission" date="2019-12" db="EMBL/GenBank/DDBJ databases">
        <authorList>
            <person name="Li M."/>
        </authorList>
    </citation>
    <scope>NUCLEOTIDE SEQUENCE [LARGE SCALE GENOMIC DNA]</scope>
    <source>
        <strain evidence="7 8">GBMRC 2046</strain>
    </source>
</reference>
<keyword evidence="4" id="KW-0961">Cell wall biogenesis/degradation</keyword>
<evidence type="ECO:0000313" key="8">
    <source>
        <dbReference type="Proteomes" id="UP000433101"/>
    </source>
</evidence>
<proteinExistence type="predicted"/>
<dbReference type="Proteomes" id="UP000433101">
    <property type="component" value="Unassembled WGS sequence"/>
</dbReference>
<dbReference type="GO" id="GO:0019867">
    <property type="term" value="C:outer membrane"/>
    <property type="evidence" value="ECO:0007669"/>
    <property type="project" value="InterPro"/>
</dbReference>
<evidence type="ECO:0000256" key="4">
    <source>
        <dbReference type="ARBA" id="ARBA00023316"/>
    </source>
</evidence>
<evidence type="ECO:0000256" key="3">
    <source>
        <dbReference type="ARBA" id="ARBA00023239"/>
    </source>
</evidence>
<keyword evidence="8" id="KW-1185">Reference proteome</keyword>
<dbReference type="SMART" id="SM00925">
    <property type="entry name" value="MltA"/>
    <property type="match status" value="1"/>
</dbReference>
<protein>
    <recommendedName>
        <fullName evidence="2">peptidoglycan lytic exotransglycosylase</fullName>
        <ecNumber evidence="2">4.2.2.n1</ecNumber>
    </recommendedName>
    <alternativeName>
        <fullName evidence="5">Murein hydrolase A</fullName>
    </alternativeName>
</protein>
<dbReference type="Gene3D" id="2.40.240.50">
    <property type="entry name" value="Barwin-like endoglucanases"/>
    <property type="match status" value="1"/>
</dbReference>
<organism evidence="7 8">
    <name type="scientific">Stappia sediminis</name>
    <dbReference type="NCBI Taxonomy" id="2692190"/>
    <lineage>
        <taxon>Bacteria</taxon>
        <taxon>Pseudomonadati</taxon>
        <taxon>Pseudomonadota</taxon>
        <taxon>Alphaproteobacteria</taxon>
        <taxon>Hyphomicrobiales</taxon>
        <taxon>Stappiaceae</taxon>
        <taxon>Stappia</taxon>
    </lineage>
</organism>